<dbReference type="EMBL" id="VJMH01005197">
    <property type="protein sequence ID" value="KAF0699117.1"/>
    <property type="molecule type" value="Genomic_DNA"/>
</dbReference>
<feature type="region of interest" description="Disordered" evidence="1">
    <location>
        <begin position="945"/>
        <end position="1001"/>
    </location>
</feature>
<dbReference type="OrthoDB" id="120976at2759"/>
<keyword evidence="4" id="KW-1185">Reference proteome</keyword>
<dbReference type="EMBL" id="CAADRA010005218">
    <property type="protein sequence ID" value="VFT87193.1"/>
    <property type="molecule type" value="Genomic_DNA"/>
</dbReference>
<dbReference type="InterPro" id="IPR032675">
    <property type="entry name" value="LRR_dom_sf"/>
</dbReference>
<dbReference type="InterPro" id="IPR001611">
    <property type="entry name" value="Leu-rich_rpt"/>
</dbReference>
<evidence type="ECO:0000313" key="3">
    <source>
        <dbReference type="EMBL" id="VFT87193.1"/>
    </source>
</evidence>
<accession>A0A485KQK2</accession>
<dbReference type="SUPFAM" id="SSF52047">
    <property type="entry name" value="RNI-like"/>
    <property type="match status" value="1"/>
</dbReference>
<dbReference type="SMART" id="SM00368">
    <property type="entry name" value="LRR_RI"/>
    <property type="match status" value="6"/>
</dbReference>
<feature type="region of interest" description="Disordered" evidence="1">
    <location>
        <begin position="1"/>
        <end position="40"/>
    </location>
</feature>
<dbReference type="Gene3D" id="3.80.10.10">
    <property type="entry name" value="Ribonuclease Inhibitor"/>
    <property type="match status" value="2"/>
</dbReference>
<reference evidence="3 4" key="1">
    <citation type="submission" date="2019-03" db="EMBL/GenBank/DDBJ databases">
        <authorList>
            <person name="Gaulin E."/>
            <person name="Dumas B."/>
        </authorList>
    </citation>
    <scope>NUCLEOTIDE SEQUENCE [LARGE SCALE GENOMIC DNA]</scope>
    <source>
        <strain evidence="3">CBS 568.67</strain>
    </source>
</reference>
<dbReference type="Pfam" id="PF13516">
    <property type="entry name" value="LRR_6"/>
    <property type="match status" value="2"/>
</dbReference>
<sequence>MLPSRPAAASPMRSLLPLETKSSGSNRRGPHSNLKSMSIVPNSMAARAPVNQSRHATIAPMAKSTEKTFMTRLKDDATSELRPPSPFDEGSVDDPPTAVVVSDNYFGNDALHRFWSMFQSHDSTFRSKRLRPRSARTTYLTRLRRLAKYPEPLGVIRKCESPRVDLHDYEIGNDLAAAMGESLALIPGIESLNLASNRISDDAASDVIAHMGTSTTLGGLDFSNNQLNLHAATSLAAMLGHSKTLVHLSLEHNKLNSAAITMLCDALKKNQTVRRLNLSENQFDTAGMFALASLLAENATIEELYLSWNKIRGLGGQRIVESIGYHSSLRVLDLSWNSLNSCTNHAIATALAAALANNNVLAHLDLSNNSLDTRACAILAAALVTNHTIIGLHMVGNQSKVDARGFVLPLAAPIAVQAQHKFCSIKHFELQQDPDSNATTLDAYWAYVDRACWLCGRWSEHRFVWTPSHKLDVKVKAKLHLSIDEWSGDDMNRSNDMFVLYRMLPPGKTKYFITVETEGTTPGDVKKQYVVLKDKRTARLLRVHGDDHLFGTLQYVNYIAMTRYDGTNPCHATLPRPGANTIKALKWDIKKSVFASRYKESPSKAPVRICRVGGLWYDVAHAQIDTDALVAKAFAVDFKHCKIDRIVRDAARKKDLEAAGALHFKAIANLFRKYCSRGLRVALDQVSISWSGFSEFVDDCHLIDEASERCRASDMDNVFVAANLEVTEEAKQQDNPDRSLTRFEFLECVVRIALNKYCNSKPVECDSPAQALHRLMEEHLAAVVPDDPNDFRMNYLYKEEVSDCFLEYVVLLKDVFAANSGKYCRIGEPKGMSIHEFAALMETYHVLDDTFKQRDLREPFFASKLMMLDEMAPPESTKKLLFFNDFLEMLLRVALLRIPPATPSVTDATASLQLFITRYICGKDKLVAVFQHSADKVRVIGALSKMHPHTPPTPQMERRGSRKQLARKLSRPGFESNNQEGEDGDVRVVGGGSRRPSVSYA</sequence>
<dbReference type="Proteomes" id="UP000332933">
    <property type="component" value="Unassembled WGS sequence"/>
</dbReference>
<dbReference type="AlphaFoldDB" id="A0A485KQK2"/>
<evidence type="ECO:0000313" key="4">
    <source>
        <dbReference type="Proteomes" id="UP000332933"/>
    </source>
</evidence>
<dbReference type="PANTHER" id="PTHR24114">
    <property type="entry name" value="LEUCINE RICH REPEAT FAMILY PROTEIN"/>
    <property type="match status" value="1"/>
</dbReference>
<reference evidence="2" key="2">
    <citation type="submission" date="2019-06" db="EMBL/GenBank/DDBJ databases">
        <title>Genomics analysis of Aphanomyces spp. identifies a new class of oomycete effector associated with host adaptation.</title>
        <authorList>
            <person name="Gaulin E."/>
        </authorList>
    </citation>
    <scope>NUCLEOTIDE SEQUENCE</scope>
    <source>
        <strain evidence="2">CBS 578.67</strain>
    </source>
</reference>
<dbReference type="PANTHER" id="PTHR24114:SF2">
    <property type="entry name" value="F-BOX DOMAIN-CONTAINING PROTEIN-RELATED"/>
    <property type="match status" value="1"/>
</dbReference>
<name>A0A485KQK2_9STRA</name>
<proteinExistence type="predicted"/>
<evidence type="ECO:0000313" key="2">
    <source>
        <dbReference type="EMBL" id="KAF0699117.1"/>
    </source>
</evidence>
<dbReference type="InterPro" id="IPR052394">
    <property type="entry name" value="LRR-containing"/>
</dbReference>
<feature type="compositionally biased region" description="Basic residues" evidence="1">
    <location>
        <begin position="960"/>
        <end position="970"/>
    </location>
</feature>
<evidence type="ECO:0000256" key="1">
    <source>
        <dbReference type="SAM" id="MobiDB-lite"/>
    </source>
</evidence>
<gene>
    <name evidence="3" type="primary">Aste57867_10319</name>
    <name evidence="2" type="ORF">As57867_010279</name>
    <name evidence="3" type="ORF">ASTE57867_10319</name>
</gene>
<feature type="region of interest" description="Disordered" evidence="1">
    <location>
        <begin position="75"/>
        <end position="94"/>
    </location>
</feature>
<organism evidence="3 4">
    <name type="scientific">Aphanomyces stellatus</name>
    <dbReference type="NCBI Taxonomy" id="120398"/>
    <lineage>
        <taxon>Eukaryota</taxon>
        <taxon>Sar</taxon>
        <taxon>Stramenopiles</taxon>
        <taxon>Oomycota</taxon>
        <taxon>Saprolegniomycetes</taxon>
        <taxon>Saprolegniales</taxon>
        <taxon>Verrucalvaceae</taxon>
        <taxon>Aphanomyces</taxon>
    </lineage>
</organism>
<protein>
    <submittedName>
        <fullName evidence="3">Aste57867_10319 protein</fullName>
    </submittedName>
</protein>